<gene>
    <name evidence="1" type="ORF">EDD38_7240</name>
</gene>
<organism evidence="1 2">
    <name type="scientific">Kitasatospora cineracea</name>
    <dbReference type="NCBI Taxonomy" id="88074"/>
    <lineage>
        <taxon>Bacteria</taxon>
        <taxon>Bacillati</taxon>
        <taxon>Actinomycetota</taxon>
        <taxon>Actinomycetes</taxon>
        <taxon>Kitasatosporales</taxon>
        <taxon>Streptomycetaceae</taxon>
        <taxon>Kitasatospora</taxon>
    </lineage>
</organism>
<dbReference type="EMBL" id="RKQG01000003">
    <property type="protein sequence ID" value="RPE27945.1"/>
    <property type="molecule type" value="Genomic_DNA"/>
</dbReference>
<dbReference type="Proteomes" id="UP000266906">
    <property type="component" value="Unassembled WGS sequence"/>
</dbReference>
<name>A0A3N4RAF0_9ACTN</name>
<accession>A0A3N4RAF0</accession>
<evidence type="ECO:0000313" key="1">
    <source>
        <dbReference type="EMBL" id="RPE27945.1"/>
    </source>
</evidence>
<comment type="caution">
    <text evidence="1">The sequence shown here is derived from an EMBL/GenBank/DDBJ whole genome shotgun (WGS) entry which is preliminary data.</text>
</comment>
<proteinExistence type="predicted"/>
<dbReference type="RefSeq" id="WP_123821446.1">
    <property type="nucleotide sequence ID" value="NZ_RKQG01000003.1"/>
</dbReference>
<evidence type="ECO:0000313" key="2">
    <source>
        <dbReference type="Proteomes" id="UP000266906"/>
    </source>
</evidence>
<dbReference type="AlphaFoldDB" id="A0A3N4RAF0"/>
<keyword evidence="2" id="KW-1185">Reference proteome</keyword>
<sequence>MQMNEDYQKAIDGTLVSVPSGGNESLTFHNMTSLTLVLYFVGGSGEHVVAAPLQGTNIPGTEGGVATVVSEQGVYWLAASADTGGFVTVYEDPGVGDADVYVTDWDLLEPNDIGTVPVPDPKAGILVPAHSPRVVVGCGLVETDHPLAPNVVIREQFWQRMPNSYSVAPGETKEYAYTITSGKQETSSQLSTLEASVSASAGVGWGPVSATVSASLSTTSTTFQQLTVTEETTSYVSEQYSLDPKAEAPETMLCWQLTDVVSIWPWSGSAPLSVLATGTSPMVVSGPYTQPDPAELRG</sequence>
<protein>
    <submittedName>
        <fullName evidence="1">Uncharacterized protein</fullName>
    </submittedName>
</protein>
<reference evidence="1 2" key="1">
    <citation type="submission" date="2018-11" db="EMBL/GenBank/DDBJ databases">
        <title>Sequencing the genomes of 1000 actinobacteria strains.</title>
        <authorList>
            <person name="Klenk H.-P."/>
        </authorList>
    </citation>
    <scope>NUCLEOTIDE SEQUENCE [LARGE SCALE GENOMIC DNA]</scope>
    <source>
        <strain evidence="1 2">DSM 44781</strain>
    </source>
</reference>